<feature type="transmembrane region" description="Helical" evidence="1">
    <location>
        <begin position="29"/>
        <end position="51"/>
    </location>
</feature>
<accession>G7WMM4</accession>
<evidence type="ECO:0000256" key="1">
    <source>
        <dbReference type="SAM" id="Phobius"/>
    </source>
</evidence>
<evidence type="ECO:0000313" key="2">
    <source>
        <dbReference type="EMBL" id="AET63808.1"/>
    </source>
</evidence>
<dbReference type="STRING" id="1110509.Mhar_0422"/>
<dbReference type="HOGENOM" id="CLU_2420031_0_0_2"/>
<reference evidence="2 3" key="1">
    <citation type="journal article" date="2012" name="PLoS ONE">
        <title>The genome characteristics and predicted function of methyl-group oxidation pathway in the obligate aceticlastic methanogens, Methanosaeta spp.</title>
        <authorList>
            <person name="Zhu J."/>
            <person name="Zheng H."/>
            <person name="Ai G."/>
            <person name="Zhang G."/>
            <person name="Liu D."/>
            <person name="Liu X."/>
            <person name="Dong X."/>
        </authorList>
    </citation>
    <scope>NUCLEOTIDE SEQUENCE [LARGE SCALE GENOMIC DNA]</scope>
    <source>
        <strain evidence="2 3">6Ac</strain>
    </source>
</reference>
<organism evidence="2 3">
    <name type="scientific">Methanothrix harundinacea (strain 6Ac)</name>
    <name type="common">Methanosaeta harundinacea</name>
    <dbReference type="NCBI Taxonomy" id="1110509"/>
    <lineage>
        <taxon>Archaea</taxon>
        <taxon>Methanobacteriati</taxon>
        <taxon>Methanobacteriota</taxon>
        <taxon>Stenosarchaea group</taxon>
        <taxon>Methanomicrobia</taxon>
        <taxon>Methanotrichales</taxon>
        <taxon>Methanotrichaceae</taxon>
        <taxon>Methanothrix</taxon>
    </lineage>
</organism>
<name>G7WMM4_METH6</name>
<keyword evidence="1" id="KW-1133">Transmembrane helix</keyword>
<proteinExistence type="predicted"/>
<dbReference type="Proteomes" id="UP000005877">
    <property type="component" value="Chromosome"/>
</dbReference>
<dbReference type="AlphaFoldDB" id="G7WMM4"/>
<keyword evidence="1" id="KW-0472">Membrane</keyword>
<dbReference type="PATRIC" id="fig|1110509.7.peg.471"/>
<evidence type="ECO:0000313" key="3">
    <source>
        <dbReference type="Proteomes" id="UP000005877"/>
    </source>
</evidence>
<gene>
    <name evidence="2" type="ordered locus">Mhar_0422</name>
</gene>
<keyword evidence="3" id="KW-1185">Reference proteome</keyword>
<protein>
    <submittedName>
        <fullName evidence="2">Uncharacterized protein</fullName>
    </submittedName>
</protein>
<sequence length="91" mass="10859">MGGSYRSSAEVLYLQVYLYLMGPPYHLEIWHIAVICLLMLPAFFIANYLLVKKMVQERRIREDRVERFVAASVSRDMSPENRSRKRPRRRL</sequence>
<dbReference type="EMBL" id="CP003117">
    <property type="protein sequence ID" value="AET63808.1"/>
    <property type="molecule type" value="Genomic_DNA"/>
</dbReference>
<keyword evidence="1" id="KW-0812">Transmembrane</keyword>
<dbReference type="KEGG" id="mhi:Mhar_0422"/>